<reference evidence="1 2" key="1">
    <citation type="journal article" date="2013" name="Curr. Biol.">
        <title>The Genome of the Foraminiferan Reticulomyxa filosa.</title>
        <authorList>
            <person name="Glockner G."/>
            <person name="Hulsmann N."/>
            <person name="Schleicher M."/>
            <person name="Noegel A.A."/>
            <person name="Eichinger L."/>
            <person name="Gallinger C."/>
            <person name="Pawlowski J."/>
            <person name="Sierra R."/>
            <person name="Euteneuer U."/>
            <person name="Pillet L."/>
            <person name="Moustafa A."/>
            <person name="Platzer M."/>
            <person name="Groth M."/>
            <person name="Szafranski K."/>
            <person name="Schliwa M."/>
        </authorList>
    </citation>
    <scope>NUCLEOTIDE SEQUENCE [LARGE SCALE GENOMIC DNA]</scope>
</reference>
<accession>X6PCA7</accession>
<evidence type="ECO:0000313" key="1">
    <source>
        <dbReference type="EMBL" id="ETO36155.1"/>
    </source>
</evidence>
<keyword evidence="2" id="KW-1185">Reference proteome</keyword>
<evidence type="ECO:0000313" key="2">
    <source>
        <dbReference type="Proteomes" id="UP000023152"/>
    </source>
</evidence>
<comment type="caution">
    <text evidence="1">The sequence shown here is derived from an EMBL/GenBank/DDBJ whole genome shotgun (WGS) entry which is preliminary data.</text>
</comment>
<sequence>LICDYPNDVQLMGHCVVKLVDNNNKDNNEITLLSFGGAFKHTLVMKYISVWNNHNNPIIIGRYYDDYQGVRAVIGGINNNLLFITYPKNDISVFDLNTFQFIQHHNLPICNNIFYHCFVLKSENEQEQEKNKKRNYKMMLFCKDTGLSVEYNEDKNTFQFHKLTVCDHIASFNYYSYLCINDIILFFGGYCCINNQLIISTSVCKYSIRENKWMIFENALPSPLHDCVAILNEENNDIYIIGGRNDKDNILSIHMKTKVRIWDPSQLVIICLFIYFD</sequence>
<protein>
    <submittedName>
        <fullName evidence="1">Uncharacterized protein</fullName>
    </submittedName>
</protein>
<dbReference type="InterPro" id="IPR015915">
    <property type="entry name" value="Kelch-typ_b-propeller"/>
</dbReference>
<proteinExistence type="predicted"/>
<dbReference type="SUPFAM" id="SSF117281">
    <property type="entry name" value="Kelch motif"/>
    <property type="match status" value="1"/>
</dbReference>
<gene>
    <name evidence="1" type="ORF">RFI_00908</name>
</gene>
<organism evidence="1 2">
    <name type="scientific">Reticulomyxa filosa</name>
    <dbReference type="NCBI Taxonomy" id="46433"/>
    <lineage>
        <taxon>Eukaryota</taxon>
        <taxon>Sar</taxon>
        <taxon>Rhizaria</taxon>
        <taxon>Retaria</taxon>
        <taxon>Foraminifera</taxon>
        <taxon>Monothalamids</taxon>
        <taxon>Reticulomyxidae</taxon>
        <taxon>Reticulomyxa</taxon>
    </lineage>
</organism>
<name>X6PCA7_RETFI</name>
<feature type="non-terminal residue" evidence="1">
    <location>
        <position position="1"/>
    </location>
</feature>
<dbReference type="AlphaFoldDB" id="X6PCA7"/>
<dbReference type="EMBL" id="ASPP01000957">
    <property type="protein sequence ID" value="ETO36155.1"/>
    <property type="molecule type" value="Genomic_DNA"/>
</dbReference>
<dbReference type="Proteomes" id="UP000023152">
    <property type="component" value="Unassembled WGS sequence"/>
</dbReference>
<dbReference type="Gene3D" id="2.120.10.80">
    <property type="entry name" value="Kelch-type beta propeller"/>
    <property type="match status" value="1"/>
</dbReference>